<dbReference type="PRINTS" id="PR00367">
    <property type="entry name" value="ETHRSPELEMNT"/>
</dbReference>
<protein>
    <recommendedName>
        <fullName evidence="4">ubiquitinyl hydrolase 1</fullName>
        <ecNumber evidence="4">3.4.19.12</ecNumber>
    </recommendedName>
</protein>
<evidence type="ECO:0000259" key="16">
    <source>
        <dbReference type="PROSITE" id="PS51519"/>
    </source>
</evidence>
<dbReference type="InterPro" id="IPR053793">
    <property type="entry name" value="PB1-like"/>
</dbReference>
<feature type="domain" description="PB1" evidence="17">
    <location>
        <begin position="671"/>
        <end position="753"/>
    </location>
</feature>
<evidence type="ECO:0000256" key="7">
    <source>
        <dbReference type="ARBA" id="ARBA00022786"/>
    </source>
</evidence>
<evidence type="ECO:0000256" key="1">
    <source>
        <dbReference type="ARBA" id="ARBA00000707"/>
    </source>
</evidence>
<evidence type="ECO:0000256" key="8">
    <source>
        <dbReference type="ARBA" id="ARBA00022801"/>
    </source>
</evidence>
<dbReference type="Gene3D" id="3.30.730.10">
    <property type="entry name" value="AP2/ERF domain"/>
    <property type="match status" value="1"/>
</dbReference>
<dbReference type="FunFam" id="3.10.20.90:FF:000034">
    <property type="entry name" value="Ubiquitin carboxyl-terminal hydrolase 13"/>
    <property type="match status" value="1"/>
</dbReference>
<dbReference type="RefSeq" id="XP_009780863.1">
    <property type="nucleotide sequence ID" value="XM_009782561.1"/>
</dbReference>
<dbReference type="SUPFAM" id="SSF54277">
    <property type="entry name" value="CAD &amp; PB1 domains"/>
    <property type="match status" value="1"/>
</dbReference>
<evidence type="ECO:0000256" key="5">
    <source>
        <dbReference type="ARBA" id="ARBA00022670"/>
    </source>
</evidence>
<dbReference type="PROSITE" id="PS51519">
    <property type="entry name" value="RWP_RK"/>
    <property type="match status" value="1"/>
</dbReference>
<comment type="catalytic activity">
    <reaction evidence="1">
        <text>Thiol-dependent hydrolysis of ester, thioester, amide, peptide and isopeptide bonds formed by the C-terminal Gly of ubiquitin (a 76-residue protein attached to proteins as an intracellular targeting signal).</text>
        <dbReference type="EC" id="3.4.19.12"/>
    </reaction>
</comment>
<dbReference type="InterPro" id="IPR003035">
    <property type="entry name" value="RWP-RK_dom"/>
</dbReference>
<evidence type="ECO:0000256" key="11">
    <source>
        <dbReference type="ARBA" id="ARBA00023015"/>
    </source>
</evidence>
<dbReference type="EC" id="3.4.19.12" evidence="4"/>
<sequence length="756" mass="87325">MASLQQSTLDLITQLLLDDDAFLVSYGSSETNTSFDSKTELNRFKFEGKTEDSVQKMEDTLKRYRGIRQRPGGKFVSEVSDPTRKGKRVWLGTFDTATEAAMAYDRAALKLRGSRAILNFPQKLVHFRALEKPKEEDFCLELAKSDTYDDVVERVAQRLGVDDPSKIRLTPHNYYSQQPKPNPIKYRSVDHLVDMLIHDNQISDILYYEVLDIPLPELQCLKTFKVDFHHSKKDEVEILNVRLPKQSTVGDFLNGIKSKVELSHPNAELRLLEIFYHKIFKIFPLTEKFENINDQYWTLRAEEIPEEEKNLGPHDRLIHVYHFTKETPQNQMPVQNFGEPFFLVIHECETLAEIKVRIQKKLQVPDEEFSKWKFAFLSLGHPEYLQDTDIVSSRFQRRYVYDAWEQYLGLEHADNTSRRPYVSQEMEFRLSEINDIFYSKDNDSQRSENNVTTSLLVPSCSSHRPDLFNNEGIEQVDLLLPHATEATVMNRGSMVNVNVAHDRCNDGGEIVQPNLLCEKSNVEIYSSSNDKVEHNDIARGSSSCERLLVEADAMTNIQNIDSKNKCTIARLEKDYGITREILEQHFGKTLVDAAKTLRVSRSTLKRVCREYNISRWPHHKTRKVYRRVSQGVSLQSAEQYVEDTQQCPDLSHEKGTDLLAPAATEKPCDNLMTLKVTYRGDIIKFQLSPSATRVELEVEVEKRFNISLQRCSIKYQDDDDDWILITSNSDLRDGMNSLRLLGRTTMKLLVTPISET</sequence>
<organism evidence="18 19">
    <name type="scientific">Nicotiana sylvestris</name>
    <name type="common">Wood tobacco</name>
    <name type="synonym">South American tobacco</name>
    <dbReference type="NCBI Taxonomy" id="4096"/>
    <lineage>
        <taxon>Eukaryota</taxon>
        <taxon>Viridiplantae</taxon>
        <taxon>Streptophyta</taxon>
        <taxon>Embryophyta</taxon>
        <taxon>Tracheophyta</taxon>
        <taxon>Spermatophyta</taxon>
        <taxon>Magnoliopsida</taxon>
        <taxon>eudicotyledons</taxon>
        <taxon>Gunneridae</taxon>
        <taxon>Pentapetalae</taxon>
        <taxon>asterids</taxon>
        <taxon>lamiids</taxon>
        <taxon>Solanales</taxon>
        <taxon>Solanaceae</taxon>
        <taxon>Nicotianoideae</taxon>
        <taxon>Nicotianeae</taxon>
        <taxon>Nicotiana</taxon>
    </lineage>
</organism>
<keyword evidence="11" id="KW-0805">Transcription regulation</keyword>
<dbReference type="Gene3D" id="3.10.20.90">
    <property type="entry name" value="Phosphatidylinositol 3-kinase Catalytic Subunit, Chain A, domain 1"/>
    <property type="match status" value="2"/>
</dbReference>
<keyword evidence="14" id="KW-0539">Nucleus</keyword>
<dbReference type="AlphaFoldDB" id="A0A1U7WQK3"/>
<keyword evidence="12" id="KW-0238">DNA-binding</keyword>
<evidence type="ECO:0000313" key="18">
    <source>
        <dbReference type="Proteomes" id="UP000189701"/>
    </source>
</evidence>
<dbReference type="InterPro" id="IPR029346">
    <property type="entry name" value="USP_C"/>
</dbReference>
<reference evidence="18" key="1">
    <citation type="journal article" date="2013" name="Genome Biol.">
        <title>Reference genomes and transcriptomes of Nicotiana sylvestris and Nicotiana tomentosiformis.</title>
        <authorList>
            <person name="Sierro N."/>
            <person name="Battey J.N."/>
            <person name="Ouadi S."/>
            <person name="Bovet L."/>
            <person name="Goepfert S."/>
            <person name="Bakaher N."/>
            <person name="Peitsch M.C."/>
            <person name="Ivanov N.V."/>
        </authorList>
    </citation>
    <scope>NUCLEOTIDE SEQUENCE [LARGE SCALE GENOMIC DNA]</scope>
</reference>
<dbReference type="Pfam" id="PF00564">
    <property type="entry name" value="PB1"/>
    <property type="match status" value="1"/>
</dbReference>
<dbReference type="GO" id="GO:0005634">
    <property type="term" value="C:nucleus"/>
    <property type="evidence" value="ECO:0007669"/>
    <property type="project" value="UniProtKB-SubCell"/>
</dbReference>
<dbReference type="STRING" id="4096.A0A1U7WQK3"/>
<dbReference type="InterPro" id="IPR036955">
    <property type="entry name" value="AP2/ERF_dom_sf"/>
</dbReference>
<evidence type="ECO:0000256" key="13">
    <source>
        <dbReference type="ARBA" id="ARBA00023163"/>
    </source>
</evidence>
<reference evidence="19" key="2">
    <citation type="submission" date="2025-08" db="UniProtKB">
        <authorList>
            <consortium name="RefSeq"/>
        </authorList>
    </citation>
    <scope>IDENTIFICATION</scope>
    <source>
        <tissue evidence="19">Leaf</tissue>
    </source>
</reference>
<feature type="domain" description="RWP-RK" evidence="16">
    <location>
        <begin position="561"/>
        <end position="647"/>
    </location>
</feature>
<dbReference type="Pfam" id="PF12436">
    <property type="entry name" value="USP7_ICP0_bdg"/>
    <property type="match status" value="1"/>
</dbReference>
<dbReference type="GO" id="GO:0006952">
    <property type="term" value="P:defense response"/>
    <property type="evidence" value="ECO:0007669"/>
    <property type="project" value="UniProtKB-KW"/>
</dbReference>
<evidence type="ECO:0000256" key="9">
    <source>
        <dbReference type="ARBA" id="ARBA00022807"/>
    </source>
</evidence>
<dbReference type="SUPFAM" id="SSF54171">
    <property type="entry name" value="DNA-binding domain"/>
    <property type="match status" value="1"/>
</dbReference>
<dbReference type="SMART" id="SM00380">
    <property type="entry name" value="AP2"/>
    <property type="match status" value="1"/>
</dbReference>
<dbReference type="PROSITE" id="PS51032">
    <property type="entry name" value="AP2_ERF"/>
    <property type="match status" value="1"/>
</dbReference>
<dbReference type="FunFam" id="3.30.730.10:FF:000001">
    <property type="entry name" value="Ethylene-responsive transcription factor 2"/>
    <property type="match status" value="1"/>
</dbReference>
<dbReference type="GO" id="GO:0004843">
    <property type="term" value="F:cysteine-type deubiquitinase activity"/>
    <property type="evidence" value="ECO:0007669"/>
    <property type="project" value="UniProtKB-EC"/>
</dbReference>
<dbReference type="GO" id="GO:0009873">
    <property type="term" value="P:ethylene-activated signaling pathway"/>
    <property type="evidence" value="ECO:0007669"/>
    <property type="project" value="UniProtKB-KW"/>
</dbReference>
<dbReference type="Proteomes" id="UP000189701">
    <property type="component" value="Unplaced"/>
</dbReference>
<dbReference type="KEGG" id="nsy:104229842"/>
<accession>A0A1U7WQK3</accession>
<dbReference type="Pfam" id="PF00847">
    <property type="entry name" value="AP2"/>
    <property type="match status" value="1"/>
</dbReference>
<dbReference type="PANTHER" id="PTHR32002:SF62">
    <property type="entry name" value="PROTEIN NLP6-LIKE ISOFORM X1"/>
    <property type="match status" value="1"/>
</dbReference>
<evidence type="ECO:0000256" key="12">
    <source>
        <dbReference type="ARBA" id="ARBA00023125"/>
    </source>
</evidence>
<keyword evidence="6" id="KW-0936">Ethylene signaling pathway</keyword>
<dbReference type="InterPro" id="IPR000270">
    <property type="entry name" value="PB1_dom"/>
</dbReference>
<dbReference type="Pfam" id="PF14533">
    <property type="entry name" value="USP7_C2"/>
    <property type="match status" value="1"/>
</dbReference>
<dbReference type="GeneID" id="104229842"/>
<keyword evidence="10" id="KW-0611">Plant defense</keyword>
<keyword evidence="5" id="KW-0645">Protease</keyword>
<evidence type="ECO:0000256" key="6">
    <source>
        <dbReference type="ARBA" id="ARBA00022745"/>
    </source>
</evidence>
<keyword evidence="9" id="KW-0788">Thiol protease</keyword>
<dbReference type="GO" id="GO:0006508">
    <property type="term" value="P:proteolysis"/>
    <property type="evidence" value="ECO:0007669"/>
    <property type="project" value="UniProtKB-KW"/>
</dbReference>
<evidence type="ECO:0000256" key="10">
    <source>
        <dbReference type="ARBA" id="ARBA00022821"/>
    </source>
</evidence>
<evidence type="ECO:0000256" key="14">
    <source>
        <dbReference type="ARBA" id="ARBA00023242"/>
    </source>
</evidence>
<dbReference type="eggNOG" id="KOG1863">
    <property type="taxonomic scope" value="Eukaryota"/>
</dbReference>
<dbReference type="InterPro" id="IPR016177">
    <property type="entry name" value="DNA-bd_dom_sf"/>
</dbReference>
<name>A0A1U7WQK3_NICSY</name>
<dbReference type="Pfam" id="PF02042">
    <property type="entry name" value="RWP-RK"/>
    <property type="match status" value="1"/>
</dbReference>
<feature type="domain" description="AP2/ERF" evidence="15">
    <location>
        <begin position="63"/>
        <end position="121"/>
    </location>
</feature>
<dbReference type="PROSITE" id="PS51745">
    <property type="entry name" value="PB1"/>
    <property type="match status" value="1"/>
</dbReference>
<evidence type="ECO:0000256" key="4">
    <source>
        <dbReference type="ARBA" id="ARBA00012759"/>
    </source>
</evidence>
<keyword evidence="13" id="KW-0804">Transcription</keyword>
<dbReference type="CDD" id="cd00018">
    <property type="entry name" value="AP2"/>
    <property type="match status" value="1"/>
</dbReference>
<dbReference type="InterPro" id="IPR045012">
    <property type="entry name" value="NLP"/>
</dbReference>
<evidence type="ECO:0000313" key="19">
    <source>
        <dbReference type="RefSeq" id="XP_009780863.1"/>
    </source>
</evidence>
<dbReference type="SMART" id="SM00666">
    <property type="entry name" value="PB1"/>
    <property type="match status" value="1"/>
</dbReference>
<evidence type="ECO:0000259" key="17">
    <source>
        <dbReference type="PROSITE" id="PS51745"/>
    </source>
</evidence>
<comment type="subcellular location">
    <subcellularLocation>
        <location evidence="2">Nucleus</location>
    </subcellularLocation>
</comment>
<dbReference type="OrthoDB" id="289038at2759"/>
<evidence type="ECO:0000256" key="3">
    <source>
        <dbReference type="ARBA" id="ARBA00009085"/>
    </source>
</evidence>
<evidence type="ECO:0000256" key="2">
    <source>
        <dbReference type="ARBA" id="ARBA00004123"/>
    </source>
</evidence>
<evidence type="ECO:0000259" key="15">
    <source>
        <dbReference type="PROSITE" id="PS51032"/>
    </source>
</evidence>
<keyword evidence="7" id="KW-0833">Ubl conjugation pathway</keyword>
<proteinExistence type="inferred from homology"/>
<gene>
    <name evidence="19" type="primary">LOC104229842</name>
</gene>
<dbReference type="InterPro" id="IPR024729">
    <property type="entry name" value="USP7_ICP0-binding_dom"/>
</dbReference>
<keyword evidence="8" id="KW-0378">Hydrolase</keyword>
<dbReference type="PANTHER" id="PTHR32002">
    <property type="entry name" value="PROTEIN NLP8"/>
    <property type="match status" value="1"/>
</dbReference>
<dbReference type="GO" id="GO:0003700">
    <property type="term" value="F:DNA-binding transcription factor activity"/>
    <property type="evidence" value="ECO:0007669"/>
    <property type="project" value="InterPro"/>
</dbReference>
<dbReference type="InterPro" id="IPR001471">
    <property type="entry name" value="AP2/ERF_dom"/>
</dbReference>
<keyword evidence="18" id="KW-1185">Reference proteome</keyword>
<dbReference type="GO" id="GO:0003677">
    <property type="term" value="F:DNA binding"/>
    <property type="evidence" value="ECO:0007669"/>
    <property type="project" value="UniProtKB-KW"/>
</dbReference>
<comment type="similarity">
    <text evidence="3">Belongs to the peptidase C19 family.</text>
</comment>